<evidence type="ECO:0000313" key="2">
    <source>
        <dbReference type="Proteomes" id="UP000027153"/>
    </source>
</evidence>
<accession>A0A062V891</accession>
<evidence type="ECO:0000313" key="1">
    <source>
        <dbReference type="EMBL" id="KCZ73507.1"/>
    </source>
</evidence>
<name>A0A062V891_9EURY</name>
<reference evidence="1 2" key="1">
    <citation type="journal article" date="2013" name="Nature">
        <title>Anaerobic oxidation of methane coupled to nitrate reduction in a novel archaeal lineage.</title>
        <authorList>
            <person name="Haroon M.F."/>
            <person name="Hu S."/>
            <person name="Shi Y."/>
            <person name="Imelfort M."/>
            <person name="Keller J."/>
            <person name="Hugenholtz P."/>
            <person name="Yuan Z."/>
            <person name="Tyson G.W."/>
        </authorList>
    </citation>
    <scope>NUCLEOTIDE SEQUENCE [LARGE SCALE GENOMIC DNA]</scope>
    <source>
        <strain evidence="1 2">ANME-2d</strain>
    </source>
</reference>
<dbReference type="EMBL" id="JMIY01000001">
    <property type="protein sequence ID" value="KCZ73507.1"/>
    <property type="molecule type" value="Genomic_DNA"/>
</dbReference>
<organism evidence="1 2">
    <name type="scientific">Candidatus Methanoperedens nitratireducens</name>
    <dbReference type="NCBI Taxonomy" id="1392998"/>
    <lineage>
        <taxon>Archaea</taxon>
        <taxon>Methanobacteriati</taxon>
        <taxon>Methanobacteriota</taxon>
        <taxon>Stenosarchaea group</taxon>
        <taxon>Methanomicrobia</taxon>
        <taxon>Methanosarcinales</taxon>
        <taxon>ANME-2 cluster</taxon>
        <taxon>Candidatus Methanoperedentaceae</taxon>
        <taxon>Candidatus Methanoperedens</taxon>
    </lineage>
</organism>
<dbReference type="OrthoDB" id="195692at2157"/>
<dbReference type="AlphaFoldDB" id="A0A062V891"/>
<sequence>MDEIKVSIEQIGYFRSKIFNELINDYNELVLSELMKNYILVSAKGTSRFKDLPDVPYYIHILNGLYPASLLLEEYLLKEYGNLEENEELKKFIKSFFIGYTLHDINKLCDVIDLRDAVDNNLKIVCNKLNFNRFFPEWENYIEEIKFIILKTEERTKNYAITLNVKNRNLLTELVEYSQFADKIASQKVDDTHTFFNKINNIPFKIDKKLSDFWKISYVCVDKNIHTILSQKLITVVKQFLNDEKKYRLLFHLKDGVVYFGDPLGSQDIDTINKRFGNPLESEIDFIATTKIDSQKVDFGFLDFLPLNENIIKEIVIKNISKLIYFKRELIKEKKGFFNAIIDYYELPLEIVQRKDGVNFVTFHKEWNDLNNADKNIILNIGLSKIIFLKGKDEWKKEMETFQKNESNIIKNFSSNNINTIFTNDDRTNKTLLSILYVCENEDPEKLYALLVSKVLSKFNNNKSISSSSQVDYSDFITTYLNGSFIKKLDSFDHILNEPTIKKNMCTVCGDKGEVIVKESKVFGFTARGFSNKCLNKLNNNLSYLCPLCATESLLRIAKFPKFTKSNLCIYIDVGDYFINMDKKALAETLQKLFAKKISINQQSKQLELTIQKISFNFDYNTIIYYNMGRDVESNYWTLNNLLNLINYTGFKIYTTNIITPHTHHNEMFVIEECMPFIKQCGWDKVRIDKIPDILNEHYLLRSLAGNQIVSLLLDYASDKKCVFSYFYRLDDSNKNKIKASMYEFLLKHKEVFEMNIMEQIVDFALKIQWGKIGSTSQETWMFRDSIEILKSNIKEGTDKTTTVQQIAGMLYKTLKSEPSNTEQEKLTAFAESIWNLYEVQWKKQIPHQNRLNNWIYQFGFLYSQKSLEEMRKATVSRIIKDFNPNSEKEFVEKLKEYKKAKEKDISKSALEAHIKLFNELRR</sequence>
<dbReference type="Proteomes" id="UP000027153">
    <property type="component" value="Unassembled WGS sequence"/>
</dbReference>
<gene>
    <name evidence="1" type="ORF">ANME2D_00575</name>
</gene>
<keyword evidence="2" id="KW-1185">Reference proteome</keyword>
<evidence type="ECO:0008006" key="3">
    <source>
        <dbReference type="Google" id="ProtNLM"/>
    </source>
</evidence>
<proteinExistence type="predicted"/>
<protein>
    <recommendedName>
        <fullName evidence="3">CRISPR-associated protein Csc3</fullName>
    </recommendedName>
</protein>
<dbReference type="RefSeq" id="WP_048089008.1">
    <property type="nucleotide sequence ID" value="NZ_JMIY01000001.1"/>
</dbReference>
<comment type="caution">
    <text evidence="1">The sequence shown here is derived from an EMBL/GenBank/DDBJ whole genome shotgun (WGS) entry which is preliminary data.</text>
</comment>